<evidence type="ECO:0000313" key="3">
    <source>
        <dbReference type="EMBL" id="SCS43040.1"/>
    </source>
</evidence>
<gene>
    <name evidence="3" type="primary">paiA_1</name>
    <name evidence="3" type="ORF">SAMEA2297795_00510</name>
    <name evidence="2" type="ORF">SAMEA2297796_00115</name>
</gene>
<feature type="domain" description="N-acetyltransferase" evidence="1">
    <location>
        <begin position="2"/>
        <end position="152"/>
    </location>
</feature>
<dbReference type="Proteomes" id="UP000095412">
    <property type="component" value="Unassembled WGS sequence"/>
</dbReference>
<proteinExistence type="predicted"/>
<dbReference type="Proteomes" id="UP000095768">
    <property type="component" value="Unassembled WGS sequence"/>
</dbReference>
<dbReference type="Gene3D" id="3.40.630.30">
    <property type="match status" value="1"/>
</dbReference>
<dbReference type="EMBL" id="FMPG01000001">
    <property type="protein sequence ID" value="SCS43040.1"/>
    <property type="molecule type" value="Genomic_DNA"/>
</dbReference>
<protein>
    <submittedName>
        <fullName evidence="3">Acetyltransferase</fullName>
        <ecNumber evidence="3">2.3.1.-</ecNumber>
    </submittedName>
</protein>
<sequence>MHKIRKATPEDVVGIRDVATKAWYNTYLNIYAAKTVNELLAASYNEQHLLKRLEDQLFLVVEEDEEIIGFATFIYGTELFLSAHYVRPSWQHHGYGSKLLEEGLNYFKDQYNEVFLEVDNKNDEAVAFYEQKGFEKIRSYTHVMYGEAMDLALLRKTNLSSGVRPK</sequence>
<dbReference type="PROSITE" id="PS51186">
    <property type="entry name" value="GNAT"/>
    <property type="match status" value="1"/>
</dbReference>
<dbReference type="InterPro" id="IPR050276">
    <property type="entry name" value="MshD_Acetyltransferase"/>
</dbReference>
<dbReference type="RefSeq" id="WP_069994265.1">
    <property type="nucleotide sequence ID" value="NZ_FMPG01000001.1"/>
</dbReference>
<dbReference type="PANTHER" id="PTHR43617">
    <property type="entry name" value="L-AMINO ACID N-ACETYLTRANSFERASE"/>
    <property type="match status" value="1"/>
</dbReference>
<dbReference type="InterPro" id="IPR016181">
    <property type="entry name" value="Acyl_CoA_acyltransferase"/>
</dbReference>
<dbReference type="SUPFAM" id="SSF55729">
    <property type="entry name" value="Acyl-CoA N-acyltransferases (Nat)"/>
    <property type="match status" value="1"/>
</dbReference>
<dbReference type="PANTHER" id="PTHR43617:SF22">
    <property type="entry name" value="L-AMINO ACID N-ACETYLTRANSFERASE AAAT"/>
    <property type="match status" value="1"/>
</dbReference>
<evidence type="ECO:0000313" key="5">
    <source>
        <dbReference type="Proteomes" id="UP000095768"/>
    </source>
</evidence>
<dbReference type="EMBL" id="FMPI01000001">
    <property type="protein sequence ID" value="SCS23234.1"/>
    <property type="molecule type" value="Genomic_DNA"/>
</dbReference>
<organism evidence="3 5">
    <name type="scientific">Staphylococcus caeli</name>
    <dbReference type="NCBI Taxonomy" id="2201815"/>
    <lineage>
        <taxon>Bacteria</taxon>
        <taxon>Bacillati</taxon>
        <taxon>Bacillota</taxon>
        <taxon>Bacilli</taxon>
        <taxon>Bacillales</taxon>
        <taxon>Staphylococcaceae</taxon>
        <taxon>Staphylococcus</taxon>
    </lineage>
</organism>
<dbReference type="EC" id="2.3.1.-" evidence="3"/>
<evidence type="ECO:0000313" key="4">
    <source>
        <dbReference type="Proteomes" id="UP000095412"/>
    </source>
</evidence>
<keyword evidence="3" id="KW-0012">Acyltransferase</keyword>
<dbReference type="Pfam" id="PF00583">
    <property type="entry name" value="Acetyltransf_1"/>
    <property type="match status" value="1"/>
</dbReference>
<reference evidence="3 5" key="1">
    <citation type="submission" date="2016-09" db="EMBL/GenBank/DDBJ databases">
        <authorList>
            <consortium name="Pathogen Informatics"/>
        </authorList>
    </citation>
    <scope>NUCLEOTIDE SEQUENCE [LARGE SCALE GENOMIC DNA]</scope>
    <source>
        <strain evidence="3 5">82B</strain>
    </source>
</reference>
<dbReference type="InterPro" id="IPR000182">
    <property type="entry name" value="GNAT_dom"/>
</dbReference>
<dbReference type="OrthoDB" id="794462at2"/>
<keyword evidence="4" id="KW-1185">Reference proteome</keyword>
<keyword evidence="3" id="KW-0808">Transferase</keyword>
<accession>A0A1D4GEM4</accession>
<reference evidence="2 4" key="2">
    <citation type="submission" date="2016-09" db="EMBL/GenBank/DDBJ databases">
        <authorList>
            <consortium name="Pathogen Informatics"/>
            <person name="Sun Q."/>
            <person name="Inoue M."/>
        </authorList>
    </citation>
    <scope>NUCLEOTIDE SEQUENCE [LARGE SCALE GENOMIC DNA]</scope>
    <source>
        <strain evidence="2 4">82C</strain>
    </source>
</reference>
<name>A0A1D4GEM4_9STAP</name>
<dbReference type="CDD" id="cd04301">
    <property type="entry name" value="NAT_SF"/>
    <property type="match status" value="1"/>
</dbReference>
<evidence type="ECO:0000259" key="1">
    <source>
        <dbReference type="PROSITE" id="PS51186"/>
    </source>
</evidence>
<dbReference type="AlphaFoldDB" id="A0A1D4GEM4"/>
<evidence type="ECO:0000313" key="2">
    <source>
        <dbReference type="EMBL" id="SCS23234.1"/>
    </source>
</evidence>
<dbReference type="GO" id="GO:0016747">
    <property type="term" value="F:acyltransferase activity, transferring groups other than amino-acyl groups"/>
    <property type="evidence" value="ECO:0007669"/>
    <property type="project" value="InterPro"/>
</dbReference>